<sequence length="184" mass="18845">MRRRTLGGAARSRLGAVLLLAVAGLAASGCGDAQKFPDDDPRTAVSRLLQAATGEANGLRACGLLSDPARARLDRGPAGSCRAALSKTPSLLPGEVDEPTSFDRVISKLDFSVRRSGDRATVVVRGRGAALRFGVVRVAGDGTSGGPDTEGNPGIPWRVDSGVEQLLNDKPIPPADGAATTPGH</sequence>
<evidence type="ECO:0000313" key="2">
    <source>
        <dbReference type="EMBL" id="EHN11908.1"/>
    </source>
</evidence>
<evidence type="ECO:0000256" key="1">
    <source>
        <dbReference type="SAM" id="SignalP"/>
    </source>
</evidence>
<name>H0E342_9ACTN</name>
<evidence type="ECO:0008006" key="4">
    <source>
        <dbReference type="Google" id="ProtNLM"/>
    </source>
</evidence>
<keyword evidence="1" id="KW-0732">Signal</keyword>
<protein>
    <recommendedName>
        <fullName evidence="4">Lipoprotein</fullName>
    </recommendedName>
</protein>
<accession>H0E342</accession>
<comment type="caution">
    <text evidence="2">The sequence shown here is derived from an EMBL/GenBank/DDBJ whole genome shotgun (WGS) entry which is preliminary data.</text>
</comment>
<reference evidence="2 3" key="1">
    <citation type="journal article" date="2013" name="Biodegradation">
        <title>Quantitative proteomic analysis of ibuprofen-degrading Patulibacter sp. strain I11.</title>
        <authorList>
            <person name="Almeida B."/>
            <person name="Kjeldal H."/>
            <person name="Lolas I."/>
            <person name="Knudsen A.D."/>
            <person name="Carvalho G."/>
            <person name="Nielsen K.L."/>
            <person name="Barreto Crespo M.T."/>
            <person name="Stensballe A."/>
            <person name="Nielsen J.L."/>
        </authorList>
    </citation>
    <scope>NUCLEOTIDE SEQUENCE [LARGE SCALE GENOMIC DNA]</scope>
    <source>
        <strain evidence="2 3">I11</strain>
    </source>
</reference>
<dbReference type="Proteomes" id="UP000005143">
    <property type="component" value="Unassembled WGS sequence"/>
</dbReference>
<organism evidence="2 3">
    <name type="scientific">Patulibacter medicamentivorans</name>
    <dbReference type="NCBI Taxonomy" id="1097667"/>
    <lineage>
        <taxon>Bacteria</taxon>
        <taxon>Bacillati</taxon>
        <taxon>Actinomycetota</taxon>
        <taxon>Thermoleophilia</taxon>
        <taxon>Solirubrobacterales</taxon>
        <taxon>Patulibacteraceae</taxon>
        <taxon>Patulibacter</taxon>
    </lineage>
</organism>
<dbReference type="PROSITE" id="PS51257">
    <property type="entry name" value="PROKAR_LIPOPROTEIN"/>
    <property type="match status" value="1"/>
</dbReference>
<dbReference type="OrthoDB" id="5244055at2"/>
<feature type="signal peptide" evidence="1">
    <location>
        <begin position="1"/>
        <end position="33"/>
    </location>
</feature>
<gene>
    <name evidence="2" type="ORF">PAI11_12090</name>
</gene>
<keyword evidence="3" id="KW-1185">Reference proteome</keyword>
<dbReference type="RefSeq" id="WP_007572049.1">
    <property type="nucleotide sequence ID" value="NZ_AGUD01000057.1"/>
</dbReference>
<feature type="chain" id="PRO_5039135474" description="Lipoprotein" evidence="1">
    <location>
        <begin position="34"/>
        <end position="184"/>
    </location>
</feature>
<proteinExistence type="predicted"/>
<dbReference type="AlphaFoldDB" id="H0E342"/>
<dbReference type="EMBL" id="AGUD01000057">
    <property type="protein sequence ID" value="EHN11908.1"/>
    <property type="molecule type" value="Genomic_DNA"/>
</dbReference>
<evidence type="ECO:0000313" key="3">
    <source>
        <dbReference type="Proteomes" id="UP000005143"/>
    </source>
</evidence>